<dbReference type="PANTHER" id="PTHR11113:SF14">
    <property type="entry name" value="N-ACETYLGLUCOSAMINE-6-PHOSPHATE DEACETYLASE"/>
    <property type="match status" value="1"/>
</dbReference>
<sequence>MMSAATSWIINNVRIVTETSTIYGAVVVELGKIANIIPASSKEYHLLTENIQQIATIDGQNGLLMAGFIDVHVHGGNGGDFMNADHASYDAITSFHAAHGTTKMLATTMTASKEAIEAVLAAVTSYRQNQQTNEQSGATIIGVHLEGPFISEKWPGAQNPAYIQPPTKAWLAEWIDKWPDQIKLLTLAPEKEEAAPLINWLANQQIITACGHTDALYSDIQSAADAGLTHAVHTFNAMKGLHHREPGTLGAVLTDDRIYCEIIADGEHVHRAAIDLLLRAKPIDKLILITDAIEAAGMVDGNYQLGGLAVTVKDGVARLTEGGALAGSSLTMNKAVQYLANNSSLALHEISQLASKNAARQLGIDHTTGSISIGKQADLVWLDDNFQVQSTWTNGIAIYNR</sequence>
<dbReference type="SUPFAM" id="SSF51338">
    <property type="entry name" value="Composite domain of metallo-dependent hydrolases"/>
    <property type="match status" value="1"/>
</dbReference>
<evidence type="ECO:0000256" key="3">
    <source>
        <dbReference type="ARBA" id="ARBA00022801"/>
    </source>
</evidence>
<keyword evidence="8" id="KW-1185">Reference proteome</keyword>
<keyword evidence="4 5" id="KW-0119">Carbohydrate metabolism</keyword>
<evidence type="ECO:0000313" key="8">
    <source>
        <dbReference type="Proteomes" id="UP001597362"/>
    </source>
</evidence>
<comment type="caution">
    <text evidence="7">The sequence shown here is derived from an EMBL/GenBank/DDBJ whole genome shotgun (WGS) entry which is preliminary data.</text>
</comment>
<dbReference type="EMBL" id="JBHUHO010000030">
    <property type="protein sequence ID" value="MFD2116516.1"/>
    <property type="molecule type" value="Genomic_DNA"/>
</dbReference>
<name>A0ABW4YLH5_9BACL</name>
<organism evidence="7 8">
    <name type="scientific">Paenibacillus yanchengensis</name>
    <dbReference type="NCBI Taxonomy" id="2035833"/>
    <lineage>
        <taxon>Bacteria</taxon>
        <taxon>Bacillati</taxon>
        <taxon>Bacillota</taxon>
        <taxon>Bacilli</taxon>
        <taxon>Bacillales</taxon>
        <taxon>Paenibacillaceae</taxon>
        <taxon>Paenibacillus</taxon>
    </lineage>
</organism>
<gene>
    <name evidence="7" type="primary">nagA</name>
    <name evidence="7" type="ORF">ACFSJH_12360</name>
</gene>
<dbReference type="Gene3D" id="2.30.40.10">
    <property type="entry name" value="Urease, subunit C, domain 1"/>
    <property type="match status" value="1"/>
</dbReference>
<reference evidence="8" key="1">
    <citation type="journal article" date="2019" name="Int. J. Syst. Evol. Microbiol.">
        <title>The Global Catalogue of Microorganisms (GCM) 10K type strain sequencing project: providing services to taxonomists for standard genome sequencing and annotation.</title>
        <authorList>
            <consortium name="The Broad Institute Genomics Platform"/>
            <consortium name="The Broad Institute Genome Sequencing Center for Infectious Disease"/>
            <person name="Wu L."/>
            <person name="Ma J."/>
        </authorList>
    </citation>
    <scope>NUCLEOTIDE SEQUENCE [LARGE SCALE GENOMIC DNA]</scope>
    <source>
        <strain evidence="8">GH52</strain>
    </source>
</reference>
<comment type="similarity">
    <text evidence="1 5">Belongs to the metallo-dependent hydrolases superfamily. NagA family.</text>
</comment>
<keyword evidence="2" id="KW-0479">Metal-binding</keyword>
<dbReference type="InterPro" id="IPR006680">
    <property type="entry name" value="Amidohydro-rel"/>
</dbReference>
<evidence type="ECO:0000313" key="7">
    <source>
        <dbReference type="EMBL" id="MFD2116516.1"/>
    </source>
</evidence>
<evidence type="ECO:0000256" key="5">
    <source>
        <dbReference type="PIRNR" id="PIRNR038994"/>
    </source>
</evidence>
<evidence type="ECO:0000256" key="1">
    <source>
        <dbReference type="ARBA" id="ARBA00010716"/>
    </source>
</evidence>
<accession>A0ABW4YLH5</accession>
<evidence type="ECO:0000256" key="4">
    <source>
        <dbReference type="ARBA" id="ARBA00023277"/>
    </source>
</evidence>
<feature type="domain" description="Amidohydrolase-related" evidence="6">
    <location>
        <begin position="64"/>
        <end position="395"/>
    </location>
</feature>
<dbReference type="InterPro" id="IPR032466">
    <property type="entry name" value="Metal_Hydrolase"/>
</dbReference>
<dbReference type="GO" id="GO:0008448">
    <property type="term" value="F:N-acetylglucosamine-6-phosphate deacetylase activity"/>
    <property type="evidence" value="ECO:0007669"/>
    <property type="project" value="UniProtKB-EC"/>
</dbReference>
<dbReference type="NCBIfam" id="TIGR00221">
    <property type="entry name" value="nagA"/>
    <property type="match status" value="1"/>
</dbReference>
<dbReference type="Gene3D" id="3.20.20.140">
    <property type="entry name" value="Metal-dependent hydrolases"/>
    <property type="match status" value="1"/>
</dbReference>
<evidence type="ECO:0000256" key="2">
    <source>
        <dbReference type="ARBA" id="ARBA00022723"/>
    </source>
</evidence>
<evidence type="ECO:0000259" key="6">
    <source>
        <dbReference type="Pfam" id="PF01979"/>
    </source>
</evidence>
<dbReference type="Pfam" id="PF01979">
    <property type="entry name" value="Amidohydro_1"/>
    <property type="match status" value="1"/>
</dbReference>
<keyword evidence="3 5" id="KW-0378">Hydrolase</keyword>
<dbReference type="SUPFAM" id="SSF51556">
    <property type="entry name" value="Metallo-dependent hydrolases"/>
    <property type="match status" value="1"/>
</dbReference>
<dbReference type="CDD" id="cd00854">
    <property type="entry name" value="NagA"/>
    <property type="match status" value="1"/>
</dbReference>
<dbReference type="InterPro" id="IPR003764">
    <property type="entry name" value="GlcNAc_6-P_deAcase"/>
</dbReference>
<dbReference type="PANTHER" id="PTHR11113">
    <property type="entry name" value="N-ACETYLGLUCOSAMINE-6-PHOSPHATE DEACETYLASE"/>
    <property type="match status" value="1"/>
</dbReference>
<protein>
    <submittedName>
        <fullName evidence="7">N-acetylglucosamine-6-phosphate deacetylase</fullName>
        <ecNumber evidence="7">3.5.1.25</ecNumber>
    </submittedName>
</protein>
<dbReference type="Proteomes" id="UP001597362">
    <property type="component" value="Unassembled WGS sequence"/>
</dbReference>
<proteinExistence type="inferred from homology"/>
<dbReference type="EC" id="3.5.1.25" evidence="7"/>
<dbReference type="PIRSF" id="PIRSF038994">
    <property type="entry name" value="NagA"/>
    <property type="match status" value="1"/>
</dbReference>
<dbReference type="RefSeq" id="WP_377772753.1">
    <property type="nucleotide sequence ID" value="NZ_JBHUHO010000030.1"/>
</dbReference>
<dbReference type="InterPro" id="IPR011059">
    <property type="entry name" value="Metal-dep_hydrolase_composite"/>
</dbReference>